<keyword evidence="2" id="KW-1133">Transmembrane helix</keyword>
<accession>A0AAV0Y4L2</accession>
<evidence type="ECO:0000313" key="3">
    <source>
        <dbReference type="EMBL" id="CAI6374769.1"/>
    </source>
</evidence>
<proteinExistence type="predicted"/>
<name>A0AAV0Y4L2_9HEMI</name>
<feature type="region of interest" description="Disordered" evidence="1">
    <location>
        <begin position="1"/>
        <end position="20"/>
    </location>
</feature>
<dbReference type="AlphaFoldDB" id="A0AAV0Y4L2"/>
<evidence type="ECO:0000256" key="1">
    <source>
        <dbReference type="SAM" id="MobiDB-lite"/>
    </source>
</evidence>
<protein>
    <submittedName>
        <fullName evidence="3">Uncharacterized protein</fullName>
    </submittedName>
</protein>
<keyword evidence="2" id="KW-0472">Membrane</keyword>
<dbReference type="EMBL" id="CARXXK010001250">
    <property type="protein sequence ID" value="CAI6374769.1"/>
    <property type="molecule type" value="Genomic_DNA"/>
</dbReference>
<sequence length="96" mass="10847">MENVPVPDDEKDSNSPISTEKVRDTIFQNIIRAQFGTNGLTFITNLSALFALLFIFILTVLIYMSVDFYGKIDSYEKNKLNIPVIVNAPDEKSSTR</sequence>
<keyword evidence="4" id="KW-1185">Reference proteome</keyword>
<dbReference type="Proteomes" id="UP001160148">
    <property type="component" value="Unassembled WGS sequence"/>
</dbReference>
<evidence type="ECO:0000313" key="4">
    <source>
        <dbReference type="Proteomes" id="UP001160148"/>
    </source>
</evidence>
<gene>
    <name evidence="3" type="ORF">MEUPH1_LOCUS28357</name>
</gene>
<feature type="transmembrane region" description="Helical" evidence="2">
    <location>
        <begin position="48"/>
        <end position="69"/>
    </location>
</feature>
<keyword evidence="2" id="KW-0812">Transmembrane</keyword>
<comment type="caution">
    <text evidence="3">The sequence shown here is derived from an EMBL/GenBank/DDBJ whole genome shotgun (WGS) entry which is preliminary data.</text>
</comment>
<evidence type="ECO:0000256" key="2">
    <source>
        <dbReference type="SAM" id="Phobius"/>
    </source>
</evidence>
<organism evidence="3 4">
    <name type="scientific">Macrosiphum euphorbiae</name>
    <name type="common">potato aphid</name>
    <dbReference type="NCBI Taxonomy" id="13131"/>
    <lineage>
        <taxon>Eukaryota</taxon>
        <taxon>Metazoa</taxon>
        <taxon>Ecdysozoa</taxon>
        <taxon>Arthropoda</taxon>
        <taxon>Hexapoda</taxon>
        <taxon>Insecta</taxon>
        <taxon>Pterygota</taxon>
        <taxon>Neoptera</taxon>
        <taxon>Paraneoptera</taxon>
        <taxon>Hemiptera</taxon>
        <taxon>Sternorrhyncha</taxon>
        <taxon>Aphidomorpha</taxon>
        <taxon>Aphidoidea</taxon>
        <taxon>Aphididae</taxon>
        <taxon>Macrosiphini</taxon>
        <taxon>Macrosiphum</taxon>
    </lineage>
</organism>
<reference evidence="3 4" key="1">
    <citation type="submission" date="2023-01" db="EMBL/GenBank/DDBJ databases">
        <authorList>
            <person name="Whitehead M."/>
        </authorList>
    </citation>
    <scope>NUCLEOTIDE SEQUENCE [LARGE SCALE GENOMIC DNA]</scope>
</reference>